<comment type="caution">
    <text evidence="1">The sequence shown here is derived from an EMBL/GenBank/DDBJ whole genome shotgun (WGS) entry which is preliminary data.</text>
</comment>
<dbReference type="Gene3D" id="3.40.50.300">
    <property type="entry name" value="P-loop containing nucleotide triphosphate hydrolases"/>
    <property type="match status" value="1"/>
</dbReference>
<protein>
    <recommendedName>
        <fullName evidence="3">Deoxynucleoside kinase domain-containing protein</fullName>
    </recommendedName>
</protein>
<name>A0A2R7Y2D4_9CREN</name>
<dbReference type="AlphaFoldDB" id="A0A2R7Y2D4"/>
<dbReference type="SUPFAM" id="SSF52540">
    <property type="entry name" value="P-loop containing nucleoside triphosphate hydrolases"/>
    <property type="match status" value="1"/>
</dbReference>
<dbReference type="EMBL" id="NBVN01000008">
    <property type="protein sequence ID" value="PUA31623.1"/>
    <property type="molecule type" value="Genomic_DNA"/>
</dbReference>
<accession>A0A2R7Y2D4</accession>
<evidence type="ECO:0000313" key="1">
    <source>
        <dbReference type="EMBL" id="PUA31623.1"/>
    </source>
</evidence>
<evidence type="ECO:0000313" key="2">
    <source>
        <dbReference type="Proteomes" id="UP000244093"/>
    </source>
</evidence>
<dbReference type="CDD" id="cd01983">
    <property type="entry name" value="SIMIBI"/>
    <property type="match status" value="1"/>
</dbReference>
<organism evidence="1 2">
    <name type="scientific">Zestosphaera tikiterensis</name>
    <dbReference type="NCBI Taxonomy" id="1973259"/>
    <lineage>
        <taxon>Archaea</taxon>
        <taxon>Thermoproteota</taxon>
        <taxon>Thermoprotei</taxon>
        <taxon>Desulfurococcales</taxon>
        <taxon>Desulfurococcaceae</taxon>
        <taxon>Zestosphaera</taxon>
    </lineage>
</organism>
<sequence>MSPPAMHRPRLMVFSKLFRPKGGGAGLQYDVINENSMHNRKAMIIFVSGLVGAGKTTFARNLKSYLVSQGFKVCIYRISAFPLISYAFFRSLACILYGCKVVKNYEKINIHPSTLVLLRVKRIPFLTTLIVIYLEIVSTLLKYLEVFLHCRRINTIIIDEGLINQFANYIEILGKQSALLISFIEIVFEKLRKMLSFDIDIIFINIRDYSVLLNRWYMRGHPLLTSFIDLKHHFKYLRCIEISKNIMLKVFSQHIVELNTDEKTPHELVLEYLSSRGRHYDRR</sequence>
<proteinExistence type="predicted"/>
<dbReference type="Proteomes" id="UP000244093">
    <property type="component" value="Unassembled WGS sequence"/>
</dbReference>
<gene>
    <name evidence="1" type="ORF">B7O98_08985</name>
</gene>
<dbReference type="InterPro" id="IPR027417">
    <property type="entry name" value="P-loop_NTPase"/>
</dbReference>
<evidence type="ECO:0008006" key="3">
    <source>
        <dbReference type="Google" id="ProtNLM"/>
    </source>
</evidence>
<reference evidence="1 2" key="1">
    <citation type="journal article" date="2018" name="Syst. Appl. Microbiol.">
        <title>A new symbiotic nanoarchaeote (Candidatus Nanoclepta minutus) and its host (Zestosphaera tikiterensis gen. nov., sp. nov.) from a New Zealand hot spring.</title>
        <authorList>
            <person name="St John E."/>
            <person name="Liu Y."/>
            <person name="Podar M."/>
            <person name="Stott M.B."/>
            <person name="Meneghin J."/>
            <person name="Chen Z."/>
            <person name="Lagutin K."/>
            <person name="Mitchell K."/>
            <person name="Reysenbach A.L."/>
        </authorList>
    </citation>
    <scope>NUCLEOTIDE SEQUENCE [LARGE SCALE GENOMIC DNA]</scope>
    <source>
        <strain evidence="1">NZ3</strain>
    </source>
</reference>